<evidence type="ECO:0000256" key="3">
    <source>
        <dbReference type="ARBA" id="ARBA00022617"/>
    </source>
</evidence>
<keyword evidence="12" id="KW-1185">Reference proteome</keyword>
<dbReference type="InterPro" id="IPR050705">
    <property type="entry name" value="Cytochrome_P450_3A"/>
</dbReference>
<organism evidence="11 12">
    <name type="scientific">Magallana gigas</name>
    <name type="common">Pacific oyster</name>
    <name type="synonym">Crassostrea gigas</name>
    <dbReference type="NCBI Taxonomy" id="29159"/>
    <lineage>
        <taxon>Eukaryota</taxon>
        <taxon>Metazoa</taxon>
        <taxon>Spiralia</taxon>
        <taxon>Lophotrochozoa</taxon>
        <taxon>Mollusca</taxon>
        <taxon>Bivalvia</taxon>
        <taxon>Autobranchia</taxon>
        <taxon>Pteriomorphia</taxon>
        <taxon>Ostreida</taxon>
        <taxon>Ostreoidea</taxon>
        <taxon>Ostreidae</taxon>
        <taxon>Magallana</taxon>
    </lineage>
</organism>
<dbReference type="CDD" id="cd11055">
    <property type="entry name" value="CYP3A-like"/>
    <property type="match status" value="1"/>
</dbReference>
<keyword evidence="4 9" id="KW-0479">Metal-binding</keyword>
<evidence type="ECO:0000256" key="5">
    <source>
        <dbReference type="ARBA" id="ARBA00023002"/>
    </source>
</evidence>
<evidence type="ECO:0000256" key="7">
    <source>
        <dbReference type="ARBA" id="ARBA00023033"/>
    </source>
</evidence>
<keyword evidence="5 10" id="KW-0560">Oxidoreductase</keyword>
<dbReference type="AlphaFoldDB" id="A0A8W8N6P6"/>
<dbReference type="EnsemblMetazoa" id="G5560.1">
    <property type="protein sequence ID" value="G5560.1:cds"/>
    <property type="gene ID" value="G5560"/>
</dbReference>
<dbReference type="OrthoDB" id="2789670at2759"/>
<keyword evidence="6 9" id="KW-0408">Iron</keyword>
<dbReference type="EnsemblMetazoa" id="G5560.7">
    <property type="protein sequence ID" value="G5560.7:cds"/>
    <property type="gene ID" value="G5560"/>
</dbReference>
<feature type="binding site" description="axial binding residue" evidence="9">
    <location>
        <position position="454"/>
    </location>
    <ligand>
        <name>heme</name>
        <dbReference type="ChEBI" id="CHEBI:30413"/>
    </ligand>
    <ligandPart>
        <name>Fe</name>
        <dbReference type="ChEBI" id="CHEBI:18248"/>
    </ligandPart>
</feature>
<dbReference type="EnsemblMetazoa" id="G5560.3">
    <property type="protein sequence ID" value="G5560.3:cds"/>
    <property type="gene ID" value="G5560"/>
</dbReference>
<dbReference type="GO" id="GO:0008395">
    <property type="term" value="F:steroid hydroxylase activity"/>
    <property type="evidence" value="ECO:0007669"/>
    <property type="project" value="TreeGrafter"/>
</dbReference>
<dbReference type="EnsemblMetazoa" id="G5560.6">
    <property type="protein sequence ID" value="G5560.6:cds"/>
    <property type="gene ID" value="G5560"/>
</dbReference>
<evidence type="ECO:0000256" key="8">
    <source>
        <dbReference type="ARBA" id="ARBA00043906"/>
    </source>
</evidence>
<evidence type="ECO:0000313" key="12">
    <source>
        <dbReference type="Proteomes" id="UP000005408"/>
    </source>
</evidence>
<evidence type="ECO:0000256" key="10">
    <source>
        <dbReference type="RuleBase" id="RU000461"/>
    </source>
</evidence>
<dbReference type="Pfam" id="PF00067">
    <property type="entry name" value="p450"/>
    <property type="match status" value="1"/>
</dbReference>
<dbReference type="SUPFAM" id="SSF48264">
    <property type="entry name" value="Cytochrome P450"/>
    <property type="match status" value="1"/>
</dbReference>
<dbReference type="EnsemblMetazoa" id="G5560.4">
    <property type="protein sequence ID" value="G5560.4:cds"/>
    <property type="gene ID" value="G5560"/>
</dbReference>
<accession>A0A8W8N6P6</accession>
<evidence type="ECO:0000256" key="2">
    <source>
        <dbReference type="ARBA" id="ARBA00010617"/>
    </source>
</evidence>
<dbReference type="Proteomes" id="UP000005408">
    <property type="component" value="Unassembled WGS sequence"/>
</dbReference>
<reference evidence="11" key="1">
    <citation type="submission" date="2022-08" db="UniProtKB">
        <authorList>
            <consortium name="EnsemblMetazoa"/>
        </authorList>
    </citation>
    <scope>IDENTIFICATION</scope>
    <source>
        <strain evidence="11">05x7-T-G4-1.051#20</strain>
    </source>
</reference>
<comment type="similarity">
    <text evidence="2 10">Belongs to the cytochrome P450 family.</text>
</comment>
<dbReference type="OMA" id="NFAERGN"/>
<keyword evidence="7 10" id="KW-0503">Monooxygenase</keyword>
<evidence type="ECO:0000313" key="11">
    <source>
        <dbReference type="EnsemblMetazoa" id="G5560.3:cds"/>
    </source>
</evidence>
<dbReference type="PRINTS" id="PR00385">
    <property type="entry name" value="P450"/>
</dbReference>
<dbReference type="PRINTS" id="PR00463">
    <property type="entry name" value="EP450I"/>
</dbReference>
<protein>
    <submittedName>
        <fullName evidence="11">Uncharacterized protein</fullName>
    </submittedName>
</protein>
<dbReference type="EnsemblMetazoa" id="G5560.5">
    <property type="protein sequence ID" value="G5560.5:cds"/>
    <property type="gene ID" value="G5560"/>
</dbReference>
<dbReference type="InterPro" id="IPR017972">
    <property type="entry name" value="Cyt_P450_CS"/>
</dbReference>
<dbReference type="PANTHER" id="PTHR24302:SF15">
    <property type="entry name" value="FATTY-ACID PEROXYGENASE"/>
    <property type="match status" value="1"/>
</dbReference>
<dbReference type="GO" id="GO:0005506">
    <property type="term" value="F:iron ion binding"/>
    <property type="evidence" value="ECO:0007669"/>
    <property type="project" value="InterPro"/>
</dbReference>
<dbReference type="InterPro" id="IPR036396">
    <property type="entry name" value="Cyt_P450_sf"/>
</dbReference>
<evidence type="ECO:0000256" key="9">
    <source>
        <dbReference type="PIRSR" id="PIRSR602401-1"/>
    </source>
</evidence>
<evidence type="ECO:0000256" key="1">
    <source>
        <dbReference type="ARBA" id="ARBA00001971"/>
    </source>
</evidence>
<keyword evidence="3 9" id="KW-0349">Heme</keyword>
<comment type="cofactor">
    <cofactor evidence="1 9">
        <name>heme</name>
        <dbReference type="ChEBI" id="CHEBI:30413"/>
    </cofactor>
</comment>
<dbReference type="PANTHER" id="PTHR24302">
    <property type="entry name" value="CYTOCHROME P450 FAMILY 3"/>
    <property type="match status" value="1"/>
</dbReference>
<evidence type="ECO:0000256" key="6">
    <source>
        <dbReference type="ARBA" id="ARBA00023004"/>
    </source>
</evidence>
<proteinExistence type="inferred from homology"/>
<dbReference type="GO" id="GO:0016705">
    <property type="term" value="F:oxidoreductase activity, acting on paired donors, with incorporation or reduction of molecular oxygen"/>
    <property type="evidence" value="ECO:0007669"/>
    <property type="project" value="InterPro"/>
</dbReference>
<dbReference type="Gene3D" id="1.10.630.10">
    <property type="entry name" value="Cytochrome P450"/>
    <property type="match status" value="1"/>
</dbReference>
<dbReference type="GO" id="GO:0020037">
    <property type="term" value="F:heme binding"/>
    <property type="evidence" value="ECO:0007669"/>
    <property type="project" value="InterPro"/>
</dbReference>
<evidence type="ECO:0000256" key="4">
    <source>
        <dbReference type="ARBA" id="ARBA00022723"/>
    </source>
</evidence>
<dbReference type="InterPro" id="IPR002401">
    <property type="entry name" value="Cyt_P450_E_grp-I"/>
</dbReference>
<dbReference type="FunFam" id="1.10.630.10:FF:000182">
    <property type="entry name" value="Cytochrome P450 3A4"/>
    <property type="match status" value="1"/>
</dbReference>
<comment type="function">
    <text evidence="8">Cytochromes P450 are a group of heme-thiolate monooxygenases. They oxidize a variety of structurally unrelated compounds, including steroids, fatty acids, and xenobiotics.</text>
</comment>
<dbReference type="InterPro" id="IPR001128">
    <property type="entry name" value="Cyt_P450"/>
</dbReference>
<sequence length="510" mass="57647">MVTLVLLVLALVTLIAFFVFSRRRHNLFKQLNIPGPEPTRFLGIIPQIKEKGIAKTDLELIAKYGQNVGVFVGHRPVLLTSDADVIQEVCVKKFQCFRNRASILNLGCTLEAAVALAKDEKWEFLRRRLAPLFSPSKLQTSGVLAIVNESAAELADYIQELSAPEKKDFDFYTACAYFSMDVLCSSLFGHHVTSHKNPGEDFVKKVLEAFEAGNKTIIKPVTLCAILPALRHWFWYRNFNPISKKTREFFDCHMIAEIERRGTVENRCKDLLQSMLEADGNSNTTGDRNGKCLDLSLSELTANSLFFVLSGYETVANALALTVLCLAEHPECQKKLTGEIRAGLETRNSTPQKDTLTNYENIQKLKYLDQCVNESLRLFPPFLRFNRSTNKESLINGITIPKGLDVAVSVYAVHHNSNVWDEPEKFDPDRFSEEKLTPSQKSHFLPFGLGPRDCFGKDFALMEVKIALVHLLQRYEVSTLPETEYPPVLEKGNFSKAENGIKLKFSERKQ</sequence>
<dbReference type="SMR" id="A0A8W8N6P6"/>
<dbReference type="PROSITE" id="PS00086">
    <property type="entry name" value="CYTOCHROME_P450"/>
    <property type="match status" value="1"/>
</dbReference>
<name>A0A8W8N6P6_MAGGI</name>